<proteinExistence type="predicted"/>
<name>A0A0G1HEP5_9BACT</name>
<protein>
    <submittedName>
        <fullName evidence="1">Uncharacterized protein</fullName>
    </submittedName>
</protein>
<dbReference type="EMBL" id="LCHZ01000039">
    <property type="protein sequence ID" value="KKT45315.1"/>
    <property type="molecule type" value="Genomic_DNA"/>
</dbReference>
<evidence type="ECO:0000313" key="1">
    <source>
        <dbReference type="EMBL" id="KKT45315.1"/>
    </source>
</evidence>
<sequence>MKAFSFQNDRCLNCEAELPEETTSLFCINCEPIFPVQRKPSAKSTRFNEEAELRSAPAMKIGDLAEGEVGYIMHGAVYTERETGDIKVFGNANLSFERTELFIVRVTREEDLILVDFRCLNNKPFRKKGFRNGSFDAQIAKF</sequence>
<reference evidence="1 2" key="1">
    <citation type="journal article" date="2015" name="Nature">
        <title>rRNA introns, odd ribosomes, and small enigmatic genomes across a large radiation of phyla.</title>
        <authorList>
            <person name="Brown C.T."/>
            <person name="Hug L.A."/>
            <person name="Thomas B.C."/>
            <person name="Sharon I."/>
            <person name="Castelle C.J."/>
            <person name="Singh A."/>
            <person name="Wilkins M.J."/>
            <person name="Williams K.H."/>
            <person name="Banfield J.F."/>
        </authorList>
    </citation>
    <scope>NUCLEOTIDE SEQUENCE [LARGE SCALE GENOMIC DNA]</scope>
</reference>
<gene>
    <name evidence="1" type="ORF">UW35_C0039G0004</name>
</gene>
<dbReference type="STRING" id="1618404.UW35_C0039G0004"/>
<organism evidence="1 2">
    <name type="scientific">Candidatus Collierbacteria bacterium GW2011_GWF2_44_15</name>
    <dbReference type="NCBI Taxonomy" id="1618404"/>
    <lineage>
        <taxon>Bacteria</taxon>
        <taxon>Candidatus Collieribacteriota</taxon>
    </lineage>
</organism>
<comment type="caution">
    <text evidence="1">The sequence shown here is derived from an EMBL/GenBank/DDBJ whole genome shotgun (WGS) entry which is preliminary data.</text>
</comment>
<dbReference type="AlphaFoldDB" id="A0A0G1HEP5"/>
<accession>A0A0G1HEP5</accession>
<dbReference type="Proteomes" id="UP000033861">
    <property type="component" value="Unassembled WGS sequence"/>
</dbReference>
<evidence type="ECO:0000313" key="2">
    <source>
        <dbReference type="Proteomes" id="UP000033861"/>
    </source>
</evidence>